<comment type="caution">
    <text evidence="1">The sequence shown here is derived from an EMBL/GenBank/DDBJ whole genome shotgun (WGS) entry which is preliminary data.</text>
</comment>
<sequence length="103" mass="11863">MAHDGWDKNWVGINKVSGRFEERVRRKYWNGESMRCAKVIWQWIEFGGNDNSENVPELFGISSFNTNSQIMDFFQPGSSGTSISHFGQYHLKNTIGRSSNREA</sequence>
<evidence type="ECO:0000313" key="1">
    <source>
        <dbReference type="EMBL" id="GFS78830.1"/>
    </source>
</evidence>
<accession>A0A8X6T785</accession>
<organism evidence="1 2">
    <name type="scientific">Nephila pilipes</name>
    <name type="common">Giant wood spider</name>
    <name type="synonym">Nephila maculata</name>
    <dbReference type="NCBI Taxonomy" id="299642"/>
    <lineage>
        <taxon>Eukaryota</taxon>
        <taxon>Metazoa</taxon>
        <taxon>Ecdysozoa</taxon>
        <taxon>Arthropoda</taxon>
        <taxon>Chelicerata</taxon>
        <taxon>Arachnida</taxon>
        <taxon>Araneae</taxon>
        <taxon>Araneomorphae</taxon>
        <taxon>Entelegynae</taxon>
        <taxon>Araneoidea</taxon>
        <taxon>Nephilidae</taxon>
        <taxon>Nephila</taxon>
    </lineage>
</organism>
<keyword evidence="2" id="KW-1185">Reference proteome</keyword>
<evidence type="ECO:0000313" key="2">
    <source>
        <dbReference type="Proteomes" id="UP000887013"/>
    </source>
</evidence>
<gene>
    <name evidence="1" type="ORF">NPIL_71061</name>
</gene>
<dbReference type="EMBL" id="BMAW01097260">
    <property type="protein sequence ID" value="GFS78830.1"/>
    <property type="molecule type" value="Genomic_DNA"/>
</dbReference>
<reference evidence="1" key="1">
    <citation type="submission" date="2020-08" db="EMBL/GenBank/DDBJ databases">
        <title>Multicomponent nature underlies the extraordinary mechanical properties of spider dragline silk.</title>
        <authorList>
            <person name="Kono N."/>
            <person name="Nakamura H."/>
            <person name="Mori M."/>
            <person name="Yoshida Y."/>
            <person name="Ohtoshi R."/>
            <person name="Malay A.D."/>
            <person name="Moran D.A.P."/>
            <person name="Tomita M."/>
            <person name="Numata K."/>
            <person name="Arakawa K."/>
        </authorList>
    </citation>
    <scope>NUCLEOTIDE SEQUENCE</scope>
</reference>
<proteinExistence type="predicted"/>
<dbReference type="Proteomes" id="UP000887013">
    <property type="component" value="Unassembled WGS sequence"/>
</dbReference>
<name>A0A8X6T785_NEPPI</name>
<dbReference type="AlphaFoldDB" id="A0A8X6T785"/>
<protein>
    <submittedName>
        <fullName evidence="1">Uncharacterized protein</fullName>
    </submittedName>
</protein>